<name>A0ABT5XI44_9EURY</name>
<dbReference type="InterPro" id="IPR021027">
    <property type="entry name" value="Transposase_put_HTH"/>
</dbReference>
<dbReference type="RefSeq" id="WP_316970076.1">
    <property type="nucleotide sequence ID" value="NZ_JARFPL010000094.1"/>
</dbReference>
<dbReference type="Proteomes" id="UP001215956">
    <property type="component" value="Unassembled WGS sequence"/>
</dbReference>
<sequence length="70" mass="8430">MLKAFKYRIYPTKAQRSKMEQTLELCRWAYNETLAYRKNSFEQEGKSISKYETHNLLPEWKKNKPELKGG</sequence>
<feature type="non-terminal residue" evidence="2">
    <location>
        <position position="70"/>
    </location>
</feature>
<reference evidence="2 3" key="1">
    <citation type="submission" date="2023-03" db="EMBL/GenBank/DDBJ databases">
        <title>Whole genome sequencing of Methanotrichaceae archaeon M04Ac.</title>
        <authorList>
            <person name="Khomyakova M.A."/>
            <person name="Merkel A.Y."/>
            <person name="Slobodkin A.I."/>
        </authorList>
    </citation>
    <scope>NUCLEOTIDE SEQUENCE [LARGE SCALE GENOMIC DNA]</scope>
    <source>
        <strain evidence="2 3">M04Ac</strain>
    </source>
</reference>
<keyword evidence="3" id="KW-1185">Reference proteome</keyword>
<organism evidence="2 3">
    <name type="scientific">Candidatus Methanocrinis alkalitolerans</name>
    <dbReference type="NCBI Taxonomy" id="3033395"/>
    <lineage>
        <taxon>Archaea</taxon>
        <taxon>Methanobacteriati</taxon>
        <taxon>Methanobacteriota</taxon>
        <taxon>Stenosarchaea group</taxon>
        <taxon>Methanomicrobia</taxon>
        <taxon>Methanotrichales</taxon>
        <taxon>Methanotrichaceae</taxon>
        <taxon>Methanocrinis</taxon>
    </lineage>
</organism>
<comment type="caution">
    <text evidence="2">The sequence shown here is derived from an EMBL/GenBank/DDBJ whole genome shotgun (WGS) entry which is preliminary data.</text>
</comment>
<dbReference type="EMBL" id="JARFPL010000094">
    <property type="protein sequence ID" value="MDF0594390.1"/>
    <property type="molecule type" value="Genomic_DNA"/>
</dbReference>
<proteinExistence type="predicted"/>
<evidence type="ECO:0000259" key="1">
    <source>
        <dbReference type="Pfam" id="PF12323"/>
    </source>
</evidence>
<protein>
    <submittedName>
        <fullName evidence="2">Helix-turn-helix domain-containing protein</fullName>
    </submittedName>
</protein>
<accession>A0ABT5XI44</accession>
<gene>
    <name evidence="2" type="ORF">P0O24_12485</name>
</gene>
<evidence type="ECO:0000313" key="3">
    <source>
        <dbReference type="Proteomes" id="UP001215956"/>
    </source>
</evidence>
<evidence type="ECO:0000313" key="2">
    <source>
        <dbReference type="EMBL" id="MDF0594390.1"/>
    </source>
</evidence>
<feature type="domain" description="Transposase putative helix-turn-helix" evidence="1">
    <location>
        <begin position="1"/>
        <end position="46"/>
    </location>
</feature>
<dbReference type="Pfam" id="PF12323">
    <property type="entry name" value="HTH_OrfB_IS605"/>
    <property type="match status" value="1"/>
</dbReference>